<gene>
    <name evidence="1" type="ORF">NUW54_g3872</name>
</gene>
<dbReference type="Proteomes" id="UP001144978">
    <property type="component" value="Unassembled WGS sequence"/>
</dbReference>
<proteinExistence type="predicted"/>
<protein>
    <submittedName>
        <fullName evidence="1">Uncharacterized protein</fullName>
    </submittedName>
</protein>
<evidence type="ECO:0000313" key="1">
    <source>
        <dbReference type="EMBL" id="KAJ3006606.1"/>
    </source>
</evidence>
<accession>A0ACC1Q172</accession>
<evidence type="ECO:0000313" key="2">
    <source>
        <dbReference type="Proteomes" id="UP001144978"/>
    </source>
</evidence>
<sequence length="631" mass="68914">MGWTKGLGADLARKVEDIVSPTGVFALMGATAEDEQSYAAPTAMASGPGGPRVHTIESVPPSPSASHYTAADHRNIAILSYFHAAFPHQPPSSPYASPTATSWHTTLPLCAQPPYEIDWRVALDKLVLTGAGTGIHLRRRRPSHLASHLHARISWSSHSIFSHPSPVLHRPYSSVTHTEQPTWTIQHQHQVSVPVPVLLDHLYHQYIHLSSSGITFVLLYRSSVCSSRPLTSYDAVPVLLPLSPIPFRILPPETGVNGPYTLNTHIAIPRISSEETPTSDPCPGSCIPCKPSDLPFRTGLNQNNHDRSRTESFFCYTRLTPTSSRTPLPVSQVLTVDTMDFGLHNVHVLITGASGGIGLATVRKFLRQYCPLPIILRNQWQLCLFHATVAVGHEVGARVTAHYNTKAAPLEPLLSEFGAARIRALQADLTREADVERLFVSAAEGPEGFGPVQVVVINHAYYEARDVPIARMTLEQWESTFSTNLTSSFLVARQFLRGFEKATDDAKGEGGDRAHREHSGQIWGGGARRLQRDEERLKNEIVKIAPKGRVNAIAPGWVKTPMAEESLKDPNVVYRALATTPLKKVATPEDVAGQVVVMSSPSLSGHITGQVLMIEGGMEGRLLNERSDLGL</sequence>
<reference evidence="1" key="1">
    <citation type="submission" date="2022-08" db="EMBL/GenBank/DDBJ databases">
        <title>Genome Sequence of Pycnoporus sanguineus.</title>
        <authorList>
            <person name="Buettner E."/>
        </authorList>
    </citation>
    <scope>NUCLEOTIDE SEQUENCE</scope>
    <source>
        <strain evidence="1">CG-C14</strain>
    </source>
</reference>
<dbReference type="EMBL" id="JANSHE010000840">
    <property type="protein sequence ID" value="KAJ3006606.1"/>
    <property type="molecule type" value="Genomic_DNA"/>
</dbReference>
<name>A0ACC1Q172_9APHY</name>
<comment type="caution">
    <text evidence="1">The sequence shown here is derived from an EMBL/GenBank/DDBJ whole genome shotgun (WGS) entry which is preliminary data.</text>
</comment>
<keyword evidence="2" id="KW-1185">Reference proteome</keyword>
<organism evidence="1 2">
    <name type="scientific">Trametes sanguinea</name>
    <dbReference type="NCBI Taxonomy" id="158606"/>
    <lineage>
        <taxon>Eukaryota</taxon>
        <taxon>Fungi</taxon>
        <taxon>Dikarya</taxon>
        <taxon>Basidiomycota</taxon>
        <taxon>Agaricomycotina</taxon>
        <taxon>Agaricomycetes</taxon>
        <taxon>Polyporales</taxon>
        <taxon>Polyporaceae</taxon>
        <taxon>Trametes</taxon>
    </lineage>
</organism>